<dbReference type="RefSeq" id="WP_345970995.1">
    <property type="nucleotide sequence ID" value="NZ_CP147920.1"/>
</dbReference>
<reference evidence="1 2" key="1">
    <citation type="submission" date="2024-03" db="EMBL/GenBank/DDBJ databases">
        <title>Sulfurimonas sp. HSL3-1.</title>
        <authorList>
            <person name="Wang S."/>
        </authorList>
    </citation>
    <scope>NUCLEOTIDE SEQUENCE [LARGE SCALE GENOMIC DNA]</scope>
    <source>
        <strain evidence="1 2">HSL3-1</strain>
    </source>
</reference>
<accession>A0ABZ3HBI3</accession>
<organism evidence="1 2">
    <name type="scientific">Sulfurimonas diazotrophicus</name>
    <dbReference type="NCBI Taxonomy" id="3131939"/>
    <lineage>
        <taxon>Bacteria</taxon>
        <taxon>Pseudomonadati</taxon>
        <taxon>Campylobacterota</taxon>
        <taxon>Epsilonproteobacteria</taxon>
        <taxon>Campylobacterales</taxon>
        <taxon>Sulfurimonadaceae</taxon>
        <taxon>Sulfurimonas</taxon>
    </lineage>
</organism>
<proteinExistence type="predicted"/>
<dbReference type="Proteomes" id="UP001447842">
    <property type="component" value="Chromosome"/>
</dbReference>
<dbReference type="EMBL" id="CP147920">
    <property type="protein sequence ID" value="XAU15888.1"/>
    <property type="molecule type" value="Genomic_DNA"/>
</dbReference>
<sequence length="94" mass="11348">MTKICETFEETTDFLSNRTPEKEKIVTALFFEFLDCFSSLGAEKLEYPKEFQNDVKLYLQGHAILKKKFEDVEIRYLMLSDFYDFCRLTKRYMK</sequence>
<protein>
    <submittedName>
        <fullName evidence="1">Uncharacterized protein</fullName>
    </submittedName>
</protein>
<evidence type="ECO:0000313" key="1">
    <source>
        <dbReference type="EMBL" id="XAU15888.1"/>
    </source>
</evidence>
<name>A0ABZ3HBI3_9BACT</name>
<keyword evidence="2" id="KW-1185">Reference proteome</keyword>
<evidence type="ECO:0000313" key="2">
    <source>
        <dbReference type="Proteomes" id="UP001447842"/>
    </source>
</evidence>
<gene>
    <name evidence="1" type="ORF">WCY31_04090</name>
</gene>